<feature type="non-terminal residue" evidence="2">
    <location>
        <position position="419"/>
    </location>
</feature>
<dbReference type="AlphaFoldDB" id="A0A3N4HNE9"/>
<sequence>MIWTRNSRTCAFRNISLQHDHHTILHHSIFIISRGPDARSAFLFPFPSSIIYMSSPSESPLSSAPNQASQPNEPNEPNESTSVFQKSREVPNANRPWLRPHTEDPKTPTHWPEEDRKALVEIVGFRIRNRELHKFVHSQLDVETYCSDFRIKSNIYNTKNCLTKDSSYRRLEDISDRSFPEPFRHIAERYLLFYFRTLLPYFDSMFTPEEAAKMYMTNGKPRDELEFRLNHLIGTPGIDVFDIFVASYHDDSGLESEGSRDKLDLRRRHANGMIRDEYFELMKLVVESFLVELQKLVECQQGYYAIYCAFLSTGSLLGNFFVSDRFRSARLENTLLRYLKEEEISWDVVKGVEAATVDFRSECRGLLKLMASPSEPQFVDPYFEDDWPPVQELNRRPQVRVQGMRSKTRTIQKKKRDSA</sequence>
<proteinExistence type="predicted"/>
<gene>
    <name evidence="2" type="ORF">BJ508DRAFT_380103</name>
</gene>
<protein>
    <submittedName>
        <fullName evidence="2">Uncharacterized protein</fullName>
    </submittedName>
</protein>
<keyword evidence="3" id="KW-1185">Reference proteome</keyword>
<reference evidence="2 3" key="1">
    <citation type="journal article" date="2018" name="Nat. Ecol. Evol.">
        <title>Pezizomycetes genomes reveal the molecular basis of ectomycorrhizal truffle lifestyle.</title>
        <authorList>
            <person name="Murat C."/>
            <person name="Payen T."/>
            <person name="Noel B."/>
            <person name="Kuo A."/>
            <person name="Morin E."/>
            <person name="Chen J."/>
            <person name="Kohler A."/>
            <person name="Krizsan K."/>
            <person name="Balestrini R."/>
            <person name="Da Silva C."/>
            <person name="Montanini B."/>
            <person name="Hainaut M."/>
            <person name="Levati E."/>
            <person name="Barry K.W."/>
            <person name="Belfiori B."/>
            <person name="Cichocki N."/>
            <person name="Clum A."/>
            <person name="Dockter R.B."/>
            <person name="Fauchery L."/>
            <person name="Guy J."/>
            <person name="Iotti M."/>
            <person name="Le Tacon F."/>
            <person name="Lindquist E.A."/>
            <person name="Lipzen A."/>
            <person name="Malagnac F."/>
            <person name="Mello A."/>
            <person name="Molinier V."/>
            <person name="Miyauchi S."/>
            <person name="Poulain J."/>
            <person name="Riccioni C."/>
            <person name="Rubini A."/>
            <person name="Sitrit Y."/>
            <person name="Splivallo R."/>
            <person name="Traeger S."/>
            <person name="Wang M."/>
            <person name="Zifcakova L."/>
            <person name="Wipf D."/>
            <person name="Zambonelli A."/>
            <person name="Paolocci F."/>
            <person name="Nowrousian M."/>
            <person name="Ottonello S."/>
            <person name="Baldrian P."/>
            <person name="Spatafora J.W."/>
            <person name="Henrissat B."/>
            <person name="Nagy L.G."/>
            <person name="Aury J.M."/>
            <person name="Wincker P."/>
            <person name="Grigoriev I.V."/>
            <person name="Bonfante P."/>
            <person name="Martin F.M."/>
        </authorList>
    </citation>
    <scope>NUCLEOTIDE SEQUENCE [LARGE SCALE GENOMIC DNA]</scope>
    <source>
        <strain evidence="2 3">RN42</strain>
    </source>
</reference>
<evidence type="ECO:0000313" key="3">
    <source>
        <dbReference type="Proteomes" id="UP000275078"/>
    </source>
</evidence>
<dbReference type="EMBL" id="ML119765">
    <property type="protein sequence ID" value="RPA75345.1"/>
    <property type="molecule type" value="Genomic_DNA"/>
</dbReference>
<accession>A0A3N4HNE9</accession>
<dbReference type="Proteomes" id="UP000275078">
    <property type="component" value="Unassembled WGS sequence"/>
</dbReference>
<organism evidence="2 3">
    <name type="scientific">Ascobolus immersus RN42</name>
    <dbReference type="NCBI Taxonomy" id="1160509"/>
    <lineage>
        <taxon>Eukaryota</taxon>
        <taxon>Fungi</taxon>
        <taxon>Dikarya</taxon>
        <taxon>Ascomycota</taxon>
        <taxon>Pezizomycotina</taxon>
        <taxon>Pezizomycetes</taxon>
        <taxon>Pezizales</taxon>
        <taxon>Ascobolaceae</taxon>
        <taxon>Ascobolus</taxon>
    </lineage>
</organism>
<feature type="compositionally biased region" description="Polar residues" evidence="1">
    <location>
        <begin position="66"/>
        <end position="85"/>
    </location>
</feature>
<evidence type="ECO:0000313" key="2">
    <source>
        <dbReference type="EMBL" id="RPA75345.1"/>
    </source>
</evidence>
<evidence type="ECO:0000256" key="1">
    <source>
        <dbReference type="SAM" id="MobiDB-lite"/>
    </source>
</evidence>
<name>A0A3N4HNE9_ASCIM</name>
<feature type="compositionally biased region" description="Basic residues" evidence="1">
    <location>
        <begin position="406"/>
        <end position="419"/>
    </location>
</feature>
<feature type="compositionally biased region" description="Basic and acidic residues" evidence="1">
    <location>
        <begin position="100"/>
        <end position="113"/>
    </location>
</feature>
<feature type="region of interest" description="Disordered" evidence="1">
    <location>
        <begin position="400"/>
        <end position="419"/>
    </location>
</feature>
<feature type="region of interest" description="Disordered" evidence="1">
    <location>
        <begin position="57"/>
        <end position="113"/>
    </location>
</feature>